<keyword evidence="2" id="KW-1185">Reference proteome</keyword>
<gene>
    <name evidence="1" type="ordered locus">Turpa_2868</name>
</gene>
<protein>
    <submittedName>
        <fullName evidence="1">Uncharacterized protein</fullName>
    </submittedName>
</protein>
<dbReference type="Proteomes" id="UP000006048">
    <property type="component" value="Chromosome"/>
</dbReference>
<dbReference type="KEGG" id="tpx:Turpa_2868"/>
<dbReference type="EMBL" id="CP002959">
    <property type="protein sequence ID" value="AFM13507.1"/>
    <property type="molecule type" value="Genomic_DNA"/>
</dbReference>
<dbReference type="RefSeq" id="WP_014804009.1">
    <property type="nucleotide sequence ID" value="NC_018020.1"/>
</dbReference>
<reference evidence="1 2" key="1">
    <citation type="submission" date="2012-06" db="EMBL/GenBank/DDBJ databases">
        <title>The complete chromosome of genome of Turneriella parva DSM 21527.</title>
        <authorList>
            <consortium name="US DOE Joint Genome Institute (JGI-PGF)"/>
            <person name="Lucas S."/>
            <person name="Han J."/>
            <person name="Lapidus A."/>
            <person name="Bruce D."/>
            <person name="Goodwin L."/>
            <person name="Pitluck S."/>
            <person name="Peters L."/>
            <person name="Kyrpides N."/>
            <person name="Mavromatis K."/>
            <person name="Ivanova N."/>
            <person name="Mikhailova N."/>
            <person name="Chertkov O."/>
            <person name="Detter J.C."/>
            <person name="Tapia R."/>
            <person name="Han C."/>
            <person name="Land M."/>
            <person name="Hauser L."/>
            <person name="Markowitz V."/>
            <person name="Cheng J.-F."/>
            <person name="Hugenholtz P."/>
            <person name="Woyke T."/>
            <person name="Wu D."/>
            <person name="Gronow S."/>
            <person name="Wellnitz S."/>
            <person name="Brambilla E."/>
            <person name="Klenk H.-P."/>
            <person name="Eisen J.A."/>
        </authorList>
    </citation>
    <scope>NUCLEOTIDE SEQUENCE [LARGE SCALE GENOMIC DNA]</scope>
    <source>
        <strain evidence="2">ATCC BAA-1111 / DSM 21527 / NCTC 11395 / H</strain>
    </source>
</reference>
<organism evidence="1 2">
    <name type="scientific">Turneriella parva (strain ATCC BAA-1111 / DSM 21527 / NCTC 11395 / H)</name>
    <name type="common">Leptospira parva</name>
    <dbReference type="NCBI Taxonomy" id="869212"/>
    <lineage>
        <taxon>Bacteria</taxon>
        <taxon>Pseudomonadati</taxon>
        <taxon>Spirochaetota</taxon>
        <taxon>Spirochaetia</taxon>
        <taxon>Leptospirales</taxon>
        <taxon>Leptospiraceae</taxon>
        <taxon>Turneriella</taxon>
    </lineage>
</organism>
<proteinExistence type="predicted"/>
<dbReference type="AlphaFoldDB" id="I4B8A0"/>
<dbReference type="STRING" id="869212.Turpa_2868"/>
<name>I4B8A0_TURPD</name>
<evidence type="ECO:0000313" key="1">
    <source>
        <dbReference type="EMBL" id="AFM13507.1"/>
    </source>
</evidence>
<sequence length="60" mass="6814">MQNDVNGKLIEFSRVFAPPAQKAGAVNTKAGQALILEPRTIRHQERVEDLFYLLFRRTGT</sequence>
<accession>I4B8A0</accession>
<evidence type="ECO:0000313" key="2">
    <source>
        <dbReference type="Proteomes" id="UP000006048"/>
    </source>
</evidence>
<dbReference type="HOGENOM" id="CLU_2940509_0_0_12"/>